<name>A0AAV4CSL9_9GAST</name>
<dbReference type="Proteomes" id="UP000735302">
    <property type="component" value="Unassembled WGS sequence"/>
</dbReference>
<evidence type="ECO:0000313" key="1">
    <source>
        <dbReference type="EMBL" id="GFO34933.1"/>
    </source>
</evidence>
<proteinExistence type="predicted"/>
<dbReference type="AlphaFoldDB" id="A0AAV4CSL9"/>
<sequence length="95" mass="10604">MCCPPEAYTLTYPVFNLPSPLLPRSSTKLGSTSWSLFAPSASPFFLPNGVDVCFYFRFQIGSTNEFPEDDALFSATFASLSSFSFPRCLHEQESR</sequence>
<evidence type="ECO:0000313" key="2">
    <source>
        <dbReference type="Proteomes" id="UP000735302"/>
    </source>
</evidence>
<keyword evidence="2" id="KW-1185">Reference proteome</keyword>
<dbReference type="EMBL" id="BLXT01006948">
    <property type="protein sequence ID" value="GFO34933.1"/>
    <property type="molecule type" value="Genomic_DNA"/>
</dbReference>
<protein>
    <submittedName>
        <fullName evidence="1">Uncharacterized protein</fullName>
    </submittedName>
</protein>
<organism evidence="1 2">
    <name type="scientific">Plakobranchus ocellatus</name>
    <dbReference type="NCBI Taxonomy" id="259542"/>
    <lineage>
        <taxon>Eukaryota</taxon>
        <taxon>Metazoa</taxon>
        <taxon>Spiralia</taxon>
        <taxon>Lophotrochozoa</taxon>
        <taxon>Mollusca</taxon>
        <taxon>Gastropoda</taxon>
        <taxon>Heterobranchia</taxon>
        <taxon>Euthyneura</taxon>
        <taxon>Panpulmonata</taxon>
        <taxon>Sacoglossa</taxon>
        <taxon>Placobranchoidea</taxon>
        <taxon>Plakobranchidae</taxon>
        <taxon>Plakobranchus</taxon>
    </lineage>
</organism>
<accession>A0AAV4CSL9</accession>
<reference evidence="1 2" key="1">
    <citation type="journal article" date="2021" name="Elife">
        <title>Chloroplast acquisition without the gene transfer in kleptoplastic sea slugs, Plakobranchus ocellatus.</title>
        <authorList>
            <person name="Maeda T."/>
            <person name="Takahashi S."/>
            <person name="Yoshida T."/>
            <person name="Shimamura S."/>
            <person name="Takaki Y."/>
            <person name="Nagai Y."/>
            <person name="Toyoda A."/>
            <person name="Suzuki Y."/>
            <person name="Arimoto A."/>
            <person name="Ishii H."/>
            <person name="Satoh N."/>
            <person name="Nishiyama T."/>
            <person name="Hasebe M."/>
            <person name="Maruyama T."/>
            <person name="Minagawa J."/>
            <person name="Obokata J."/>
            <person name="Shigenobu S."/>
        </authorList>
    </citation>
    <scope>NUCLEOTIDE SEQUENCE [LARGE SCALE GENOMIC DNA]</scope>
</reference>
<comment type="caution">
    <text evidence="1">The sequence shown here is derived from an EMBL/GenBank/DDBJ whole genome shotgun (WGS) entry which is preliminary data.</text>
</comment>
<gene>
    <name evidence="1" type="ORF">PoB_006143800</name>
</gene>